<dbReference type="FunFam" id="3.40.50.300:FF:000637">
    <property type="entry name" value="ATP-dependent RNA helicase DHX37/DHR1"/>
    <property type="match status" value="1"/>
</dbReference>
<keyword evidence="4 11" id="KW-0378">Hydrolase</keyword>
<sequence>MTPFTSSSSTGDALLPPARITYPEHLPVSSQRQQIMNAVAGHQVVIVAGETGSGKTTQLPKMCLELGLDQHGMIGHTQPRRIAARSVAERIAEELNETVGEHVGYQVRFTSEVSAETSVKVMTDGILLAEIQHDPLLRRYSMLIIDEAHERSLNIDFLLGYLKKILPQRQDLKVIITSATIDVESFAEHFSTPTGAAAPIIEVSGRTYPVEIRYRPLTDPRIADDPDDDADDAEDARDPLGAVADAVLELGTDHGGDTLVFFPGEREIRDAKEVIQAAISSHPRLKHADILPLYGRLSLAEQQRVFRRSSTSAPRIVLATNVAETSLTVPGITAVIDTGTARISRYSQRTKVQRLPVERISQASANQRAGRAGRTSPGVAIRLYSEEDFNQRPEFTDPEILRTSLASVILDMLAAGVATTPTDLEEFPFLQPPEHRQITDGIQQLLELGALNSGAPVEVTDRSGTKRTRTFTRGTITPLGRRLAQLPIDPRLGRMILAADEHKVAREVMVLAAGMTIQDPRERPADQRDAADQAHARFTDENSDFSAMLNLWVYLRSQQKQLSGNQFRKMCRREFINYLRVREWQNLVQQLREMAHRVGLKVSAGPVDPVGTHEAVHQAVLTGLLSQIGTYQQRTKEYLGARNTKFRIFPGSGLFTKRHDYVMAAELVETSRLWARQVAKVEPEWIEEIAGPLAKSSVSDPYWSTRQGSAMARERVTVYGVPVAVDRPIKYYRVNRELAREMFIRHALVDGDWHTRHRFFARNRERMAEVDQLQTRHRRHDLKVSDEDLFAFYDARIPASVVSARHFDRWWKKARRTDEYQLDIAVEDLIRVEPEQLDPAQYPSVLIHPTEHGELELPLDYTFAPTTLAQTRRENNSAGTPPPTDGVTVTIAVEILHRMNPDRFAWLIPGLREELITALIKNVPKALRKQLVPAPDTARRALAILHRDYDPLTDDFYDALSAVLLDVKHVKVPRDQWRPEALPEHLRMTFSVVDHRGAVIGVGEDLGQLQRDLAGENRTALAESLTRAAQAQGVDLAQTTQHPTPGPGKDTTRRQPASNSGKQPPRRDQDRTVTESFTPRQGLTRWDIPELPEQVQTPVATGSGHQLVTGYPALSPATTGVGADLVIMRTLGEAQSVHRHGVVALLRAGLPDTQRYIADHLSNEEKLTFTSAPHSDLQEIVSDSLTASIDALVPASHSQLPRSAQQFEQLHEQVRAEVIDQNFRVTAVVSEALHAARHVRRDAKTLKSLTMAPVLTDIRAQLDELLGEHFVAKTGWRQLRHLPRYIRAITVRIEKLQNSAHGLQADAASMQVIHDLEQAYQRRVDDYAQAGFIPVELSQVFWLLQELRVSFFAQQLGTAVSVSEKKVRAALRAVPSP</sequence>
<dbReference type="InterPro" id="IPR002464">
    <property type="entry name" value="DNA/RNA_helicase_DEAH_CS"/>
</dbReference>
<evidence type="ECO:0000256" key="3">
    <source>
        <dbReference type="ARBA" id="ARBA00022741"/>
    </source>
</evidence>
<keyword evidence="3" id="KW-0547">Nucleotide-binding</keyword>
<dbReference type="SUPFAM" id="SSF52540">
    <property type="entry name" value="P-loop containing nucleoside triphosphate hydrolases"/>
    <property type="match status" value="1"/>
</dbReference>
<dbReference type="CDD" id="cd18791">
    <property type="entry name" value="SF2_C_RHA"/>
    <property type="match status" value="1"/>
</dbReference>
<dbReference type="Pfam" id="PF11898">
    <property type="entry name" value="DUF3418"/>
    <property type="match status" value="1"/>
</dbReference>
<dbReference type="EMBL" id="CP122566">
    <property type="protein sequence ID" value="WGH93358.1"/>
    <property type="molecule type" value="Genomic_DNA"/>
</dbReference>
<dbReference type="Pfam" id="PF07717">
    <property type="entry name" value="OB_NTP_bind"/>
    <property type="match status" value="1"/>
</dbReference>
<dbReference type="SMART" id="SM00847">
    <property type="entry name" value="HA2"/>
    <property type="match status" value="1"/>
</dbReference>
<dbReference type="GO" id="GO:0005524">
    <property type="term" value="F:ATP binding"/>
    <property type="evidence" value="ECO:0007669"/>
    <property type="project" value="UniProtKB-KW"/>
</dbReference>
<dbReference type="PROSITE" id="PS51194">
    <property type="entry name" value="HELICASE_CTER"/>
    <property type="match status" value="1"/>
</dbReference>
<evidence type="ECO:0000313" key="12">
    <source>
        <dbReference type="Proteomes" id="UP001224674"/>
    </source>
</evidence>
<keyword evidence="12" id="KW-1185">Reference proteome</keyword>
<dbReference type="PANTHER" id="PTHR18934">
    <property type="entry name" value="ATP-DEPENDENT RNA HELICASE"/>
    <property type="match status" value="1"/>
</dbReference>
<dbReference type="InterPro" id="IPR003593">
    <property type="entry name" value="AAA+_ATPase"/>
</dbReference>
<dbReference type="Pfam" id="PF00270">
    <property type="entry name" value="DEAD"/>
    <property type="match status" value="1"/>
</dbReference>
<evidence type="ECO:0000259" key="10">
    <source>
        <dbReference type="PROSITE" id="PS51194"/>
    </source>
</evidence>
<dbReference type="PROSITE" id="PS51192">
    <property type="entry name" value="HELICASE_ATP_BIND_1"/>
    <property type="match status" value="1"/>
</dbReference>
<evidence type="ECO:0000256" key="2">
    <source>
        <dbReference type="ARBA" id="ARBA00012552"/>
    </source>
</evidence>
<feature type="domain" description="Helicase ATP-binding" evidence="9">
    <location>
        <begin position="36"/>
        <end position="191"/>
    </location>
</feature>
<evidence type="ECO:0000256" key="6">
    <source>
        <dbReference type="ARBA" id="ARBA00022840"/>
    </source>
</evidence>
<evidence type="ECO:0000256" key="5">
    <source>
        <dbReference type="ARBA" id="ARBA00022806"/>
    </source>
</evidence>
<evidence type="ECO:0000313" key="11">
    <source>
        <dbReference type="EMBL" id="WGH93358.1"/>
    </source>
</evidence>
<dbReference type="EC" id="3.6.4.13" evidence="2"/>
<dbReference type="InterPro" id="IPR001650">
    <property type="entry name" value="Helicase_C-like"/>
</dbReference>
<evidence type="ECO:0000259" key="9">
    <source>
        <dbReference type="PROSITE" id="PS51192"/>
    </source>
</evidence>
<dbReference type="NCBIfam" id="TIGR01967">
    <property type="entry name" value="DEAH_box_HrpA"/>
    <property type="match status" value="1"/>
</dbReference>
<dbReference type="Pfam" id="PF00271">
    <property type="entry name" value="Helicase_C"/>
    <property type="match status" value="1"/>
</dbReference>
<dbReference type="InterPro" id="IPR011545">
    <property type="entry name" value="DEAD/DEAH_box_helicase_dom"/>
</dbReference>
<proteinExistence type="inferred from homology"/>
<keyword evidence="5 11" id="KW-0347">Helicase</keyword>
<dbReference type="InterPro" id="IPR024590">
    <property type="entry name" value="HrpA_C"/>
</dbReference>
<comment type="catalytic activity">
    <reaction evidence="7">
        <text>ATP + H2O = ADP + phosphate + H(+)</text>
        <dbReference type="Rhea" id="RHEA:13065"/>
        <dbReference type="ChEBI" id="CHEBI:15377"/>
        <dbReference type="ChEBI" id="CHEBI:15378"/>
        <dbReference type="ChEBI" id="CHEBI:30616"/>
        <dbReference type="ChEBI" id="CHEBI:43474"/>
        <dbReference type="ChEBI" id="CHEBI:456216"/>
        <dbReference type="EC" id="3.6.4.13"/>
    </reaction>
</comment>
<dbReference type="GO" id="GO:0003724">
    <property type="term" value="F:RNA helicase activity"/>
    <property type="evidence" value="ECO:0007669"/>
    <property type="project" value="UniProtKB-EC"/>
</dbReference>
<dbReference type="Pfam" id="PF21010">
    <property type="entry name" value="HA2_C"/>
    <property type="match status" value="1"/>
</dbReference>
<dbReference type="GO" id="GO:0003723">
    <property type="term" value="F:RNA binding"/>
    <property type="evidence" value="ECO:0007669"/>
    <property type="project" value="TreeGrafter"/>
</dbReference>
<dbReference type="InterPro" id="IPR007502">
    <property type="entry name" value="Helicase-assoc_dom"/>
</dbReference>
<dbReference type="PANTHER" id="PTHR18934:SF99">
    <property type="entry name" value="ATP-DEPENDENT RNA HELICASE DHX37-RELATED"/>
    <property type="match status" value="1"/>
</dbReference>
<evidence type="ECO:0000256" key="7">
    <source>
        <dbReference type="ARBA" id="ARBA00047984"/>
    </source>
</evidence>
<gene>
    <name evidence="11" type="primary">hrpA</name>
    <name evidence="11" type="ORF">QDX21_00625</name>
</gene>
<accession>A0AAJ6DF32</accession>
<feature type="domain" description="Helicase C-terminal" evidence="10">
    <location>
        <begin position="242"/>
        <end position="416"/>
    </location>
</feature>
<evidence type="ECO:0000256" key="8">
    <source>
        <dbReference type="SAM" id="MobiDB-lite"/>
    </source>
</evidence>
<dbReference type="InterPro" id="IPR010222">
    <property type="entry name" value="RNA_helicase_HrpA"/>
</dbReference>
<protein>
    <recommendedName>
        <fullName evidence="2">RNA helicase</fullName>
        <ecNumber evidence="2">3.6.4.13</ecNumber>
    </recommendedName>
</protein>
<dbReference type="SMART" id="SM00382">
    <property type="entry name" value="AAA"/>
    <property type="match status" value="1"/>
</dbReference>
<comment type="similarity">
    <text evidence="1">Belongs to the DEAD box helicase family. DEAH subfamily.</text>
</comment>
<organism evidence="11 12">
    <name type="scientific">Auritidibacter ignavus</name>
    <dbReference type="NCBI Taxonomy" id="678932"/>
    <lineage>
        <taxon>Bacteria</taxon>
        <taxon>Bacillati</taxon>
        <taxon>Actinomycetota</taxon>
        <taxon>Actinomycetes</taxon>
        <taxon>Micrococcales</taxon>
        <taxon>Micrococcaceae</taxon>
        <taxon>Auritidibacter</taxon>
    </lineage>
</organism>
<name>A0AAJ6DF32_9MICC</name>
<dbReference type="PROSITE" id="PS00690">
    <property type="entry name" value="DEAH_ATP_HELICASE"/>
    <property type="match status" value="1"/>
</dbReference>
<dbReference type="RefSeq" id="WP_279674902.1">
    <property type="nucleotide sequence ID" value="NZ_CP122566.1"/>
</dbReference>
<dbReference type="Proteomes" id="UP001224674">
    <property type="component" value="Chromosome"/>
</dbReference>
<dbReference type="SMART" id="SM00490">
    <property type="entry name" value="HELICc"/>
    <property type="match status" value="1"/>
</dbReference>
<dbReference type="Gene3D" id="3.40.50.300">
    <property type="entry name" value="P-loop containing nucleotide triphosphate hydrolases"/>
    <property type="match status" value="2"/>
</dbReference>
<dbReference type="GO" id="GO:0016787">
    <property type="term" value="F:hydrolase activity"/>
    <property type="evidence" value="ECO:0007669"/>
    <property type="project" value="UniProtKB-KW"/>
</dbReference>
<dbReference type="Gene3D" id="1.20.120.1080">
    <property type="match status" value="1"/>
</dbReference>
<reference evidence="11 12" key="1">
    <citation type="submission" date="2023-03" db="EMBL/GenBank/DDBJ databases">
        <title>Complete genome sequences of several Auritidibacter ignavus strains isolated from ear infections.</title>
        <authorList>
            <person name="Baehr T."/>
            <person name="Baumhoegger A.M."/>
        </authorList>
    </citation>
    <scope>NUCLEOTIDE SEQUENCE [LARGE SCALE GENOMIC DNA]</scope>
    <source>
        <strain evidence="11 12">BABAE-6</strain>
    </source>
</reference>
<dbReference type="SMART" id="SM00487">
    <property type="entry name" value="DEXDc"/>
    <property type="match status" value="1"/>
</dbReference>
<dbReference type="InterPro" id="IPR011709">
    <property type="entry name" value="DEAD-box_helicase_OB_fold"/>
</dbReference>
<evidence type="ECO:0000256" key="4">
    <source>
        <dbReference type="ARBA" id="ARBA00022801"/>
    </source>
</evidence>
<keyword evidence="6" id="KW-0067">ATP-binding</keyword>
<evidence type="ECO:0000256" key="1">
    <source>
        <dbReference type="ARBA" id="ARBA00008792"/>
    </source>
</evidence>
<feature type="region of interest" description="Disordered" evidence="8">
    <location>
        <begin position="1031"/>
        <end position="1092"/>
    </location>
</feature>
<dbReference type="InterPro" id="IPR014001">
    <property type="entry name" value="Helicase_ATP-bd"/>
</dbReference>
<dbReference type="InterPro" id="IPR027417">
    <property type="entry name" value="P-loop_NTPase"/>
</dbReference>
<dbReference type="FunFam" id="1.20.120.1080:FF:000005">
    <property type="entry name" value="ATP-dependent helicase HrpA"/>
    <property type="match status" value="1"/>
</dbReference>